<name>A0A017RZZ6_ASPRC</name>
<dbReference type="RefSeq" id="XP_040633649.1">
    <property type="nucleotide sequence ID" value="XM_040785250.1"/>
</dbReference>
<dbReference type="GeneID" id="63700374"/>
<dbReference type="HOGENOM" id="CLU_1396022_0_0_1"/>
<evidence type="ECO:0000313" key="2">
    <source>
        <dbReference type="Proteomes" id="UP000019804"/>
    </source>
</evidence>
<sequence length="195" mass="22733">MLTIDARNILLRPNDIPKDISLQLARYTTPKRLLHTRILDRLTLDILQQAHTDHTQHPSEILSHLDTVYGVSLAEERLLLVKMLMNLRPNGNAVAMMRQWQRLTTEIERKKYYFSEPCHDIGIIFLGDFQRSFICTQLDSLFPSSKRGRFHEIDMDDISIKLRAVHHLHHTPTVSSHTPSIDRILEPHSSHFWSS</sequence>
<accession>A0A017RZZ6</accession>
<dbReference type="OrthoDB" id="4508254at2759"/>
<proteinExistence type="predicted"/>
<dbReference type="AlphaFoldDB" id="A0A017RZZ6"/>
<organism evidence="1 2">
    <name type="scientific">Aspergillus ruber (strain CBS 135680)</name>
    <dbReference type="NCBI Taxonomy" id="1388766"/>
    <lineage>
        <taxon>Eukaryota</taxon>
        <taxon>Fungi</taxon>
        <taxon>Dikarya</taxon>
        <taxon>Ascomycota</taxon>
        <taxon>Pezizomycotina</taxon>
        <taxon>Eurotiomycetes</taxon>
        <taxon>Eurotiomycetidae</taxon>
        <taxon>Eurotiales</taxon>
        <taxon>Aspergillaceae</taxon>
        <taxon>Aspergillus</taxon>
        <taxon>Aspergillus subgen. Aspergillus</taxon>
    </lineage>
</organism>
<reference evidence="2" key="1">
    <citation type="journal article" date="2014" name="Nat. Commun.">
        <title>Genomic adaptations of the halophilic Dead Sea filamentous fungus Eurotium rubrum.</title>
        <authorList>
            <person name="Kis-Papo T."/>
            <person name="Weig A.R."/>
            <person name="Riley R."/>
            <person name="Persoh D."/>
            <person name="Salamov A."/>
            <person name="Sun H."/>
            <person name="Lipzen A."/>
            <person name="Wasser S.P."/>
            <person name="Rambold G."/>
            <person name="Grigoriev I.V."/>
            <person name="Nevo E."/>
        </authorList>
    </citation>
    <scope>NUCLEOTIDE SEQUENCE [LARGE SCALE GENOMIC DNA]</scope>
    <source>
        <strain evidence="2">CBS 135680</strain>
    </source>
</reference>
<keyword evidence="2" id="KW-1185">Reference proteome</keyword>
<protein>
    <submittedName>
        <fullName evidence="1">Uncharacterized protein</fullName>
    </submittedName>
</protein>
<dbReference type="Proteomes" id="UP000019804">
    <property type="component" value="Unassembled WGS sequence"/>
</dbReference>
<dbReference type="EMBL" id="KK088488">
    <property type="protein sequence ID" value="EYE89959.1"/>
    <property type="molecule type" value="Genomic_DNA"/>
</dbReference>
<gene>
    <name evidence="1" type="ORF">EURHEDRAFT_468329</name>
</gene>
<evidence type="ECO:0000313" key="1">
    <source>
        <dbReference type="EMBL" id="EYE89959.1"/>
    </source>
</evidence>